<sequence>MNTGNPLSPSSRYPPSHAEEGEEHLTQEAPDTGIFSAYHRETIFRGTNLESPAPTLNLRLPGFETPLPTGIPQSLEKQVTSDPVSPADSDPFSDYLSYESEQVDVRDGINDHINSGAGGQETPRRFDNDTPLPFQQQQQQRPRIITDNYQPQAPPSSHVQIPSRSPLDELRYRIHTPSNLPTSPSPFSPKPPRNIPIFSHTQQPPLPAQVRLPPTAAYPRAEFAREGWEPSGMPIIDRPRSLGATIPNYSLPSFKPPDGGSQEKTGAGNQSLGVRERWVNRYRRVAPILSCILAIALAVGLTICGRGSKTGISRIAKIPSTAFVDLGNEILHVELFPSGVCLVDGSDR</sequence>
<evidence type="ECO:0000313" key="1">
    <source>
        <dbReference type="EMBL" id="KAJ9109119.1"/>
    </source>
</evidence>
<gene>
    <name evidence="1" type="ORF">QFC21_000447</name>
</gene>
<accession>A0ACC2WBJ7</accession>
<evidence type="ECO:0000313" key="2">
    <source>
        <dbReference type="Proteomes" id="UP001227268"/>
    </source>
</evidence>
<keyword evidence="2" id="KW-1185">Reference proteome</keyword>
<dbReference type="Proteomes" id="UP001227268">
    <property type="component" value="Unassembled WGS sequence"/>
</dbReference>
<dbReference type="EMBL" id="JASBWT010000001">
    <property type="protein sequence ID" value="KAJ9109119.1"/>
    <property type="molecule type" value="Genomic_DNA"/>
</dbReference>
<proteinExistence type="predicted"/>
<reference evidence="1" key="1">
    <citation type="submission" date="2023-04" db="EMBL/GenBank/DDBJ databases">
        <title>Draft Genome sequencing of Naganishia species isolated from polar environments using Oxford Nanopore Technology.</title>
        <authorList>
            <person name="Leo P."/>
            <person name="Venkateswaran K."/>
        </authorList>
    </citation>
    <scope>NUCLEOTIDE SEQUENCE</scope>
    <source>
        <strain evidence="1">MNA-CCFEE 5423</strain>
    </source>
</reference>
<comment type="caution">
    <text evidence="1">The sequence shown here is derived from an EMBL/GenBank/DDBJ whole genome shotgun (WGS) entry which is preliminary data.</text>
</comment>
<protein>
    <submittedName>
        <fullName evidence="1">Uncharacterized protein</fullName>
    </submittedName>
</protein>
<organism evidence="1 2">
    <name type="scientific">Naganishia friedmannii</name>
    <dbReference type="NCBI Taxonomy" id="89922"/>
    <lineage>
        <taxon>Eukaryota</taxon>
        <taxon>Fungi</taxon>
        <taxon>Dikarya</taxon>
        <taxon>Basidiomycota</taxon>
        <taxon>Agaricomycotina</taxon>
        <taxon>Tremellomycetes</taxon>
        <taxon>Filobasidiales</taxon>
        <taxon>Filobasidiaceae</taxon>
        <taxon>Naganishia</taxon>
    </lineage>
</organism>
<name>A0ACC2WBJ7_9TREE</name>